<comment type="similarity">
    <text evidence="1">Belongs to the EXO84 family.</text>
</comment>
<sequence>MDSLIKSVGENDYQPEKYVKELSQRCMGPEELLQQKTNVLSLGEQINTMLKKNVFYNYTQFIDTAKEIANLEGEMYQLSHLLTEQASLLNSLASSSIVSEQISNSGKEVNGVQNAEVDNVIEEKRVQKLLNIMERVENCNNLVDVPDRKCLHEGDLLELDPIENTPVQRIHCYLFTDICIVTSWLSSRRGPARYRFQSMYDLCNLAVVNIKDIKNSFKLLAFPETRVFQAPNTGLKNDWLSKFEVAKKSQISVENKMKTTVDHKMIQRADSIQLVHNSFEPETPEPELPEWIVDLADDLDVLIAQRHFEDANSLISKAKQYLEEHSDNISTSIEQEIKTKLENRIQALTLVLTKELQVSPDKSHKGGLRAARRAVRILNQLDKSSQACDLFLKVCSNLLKSQLQYVKRDGAMSSFVKKYSMVFFGTTIEITHEFLYKAFPNSSACASAFILWTIQEVNDFMVILNKHMFVPQTSLSNLSECIKVIHKNCQELCDYGIDLQFQIDGQLRIPLTKSINDIKDKTIEVIKMRFSEDKWKPFNLKTKQQRDKIIEEYTNYGFPNIESYNKGDSWIMLTQNTITFTRTYLLLLNDCLVLYSTDLANVIDQLLYEVFAAHCNYIKSSMKNKNFVNDINIITTNARFILDIFLSHCFKLYSVSTGNANPQIHTRLKSEFGIIPTQNITGVLLWEIMSQGQQLYPGLTNINAMYFVQNSGRLEKPINCPKTMFKVMLKYWHIKPEKRPSFNFCLKFIKSYYMVYEYINQEISREEKSVP</sequence>
<evidence type="ECO:0000313" key="6">
    <source>
        <dbReference type="EMBL" id="KAF0749020.1"/>
    </source>
</evidence>
<dbReference type="InterPro" id="IPR042561">
    <property type="entry name" value="Exo84_C_1"/>
</dbReference>
<dbReference type="Gene3D" id="1.10.510.10">
    <property type="entry name" value="Transferase(Phosphotransferase) domain 1"/>
    <property type="match status" value="1"/>
</dbReference>
<reference evidence="6 7" key="1">
    <citation type="submission" date="2019-08" db="EMBL/GenBank/DDBJ databases">
        <title>Whole genome of Aphis craccivora.</title>
        <authorList>
            <person name="Voronova N.V."/>
            <person name="Shulinski R.S."/>
            <person name="Bandarenka Y.V."/>
            <person name="Zhorov D.G."/>
            <person name="Warner D."/>
        </authorList>
    </citation>
    <scope>NUCLEOTIDE SEQUENCE [LARGE SCALE GENOMIC DNA]</scope>
    <source>
        <strain evidence="6">180601</strain>
        <tissue evidence="6">Whole Body</tissue>
    </source>
</reference>
<dbReference type="SUPFAM" id="SSF74788">
    <property type="entry name" value="Cullin repeat-like"/>
    <property type="match status" value="1"/>
</dbReference>
<keyword evidence="3" id="KW-0268">Exocytosis</keyword>
<dbReference type="GO" id="GO:0000145">
    <property type="term" value="C:exocyst"/>
    <property type="evidence" value="ECO:0007669"/>
    <property type="project" value="InterPro"/>
</dbReference>
<dbReference type="InterPro" id="IPR032403">
    <property type="entry name" value="Exo84_C"/>
</dbReference>
<evidence type="ECO:0000256" key="2">
    <source>
        <dbReference type="ARBA" id="ARBA00022448"/>
    </source>
</evidence>
<dbReference type="SMART" id="SM00219">
    <property type="entry name" value="TyrKc"/>
    <property type="match status" value="1"/>
</dbReference>
<dbReference type="GO" id="GO:0004713">
    <property type="term" value="F:protein tyrosine kinase activity"/>
    <property type="evidence" value="ECO:0007669"/>
    <property type="project" value="InterPro"/>
</dbReference>
<proteinExistence type="inferred from homology"/>
<evidence type="ECO:0000256" key="3">
    <source>
        <dbReference type="ARBA" id="ARBA00022483"/>
    </source>
</evidence>
<dbReference type="PANTHER" id="PTHR21426:SF12">
    <property type="entry name" value="EXOCYST COMPLEX COMPONENT 8"/>
    <property type="match status" value="1"/>
</dbReference>
<evidence type="ECO:0000256" key="1">
    <source>
        <dbReference type="ARBA" id="ARBA00007210"/>
    </source>
</evidence>
<evidence type="ECO:0000259" key="5">
    <source>
        <dbReference type="SMART" id="SM00219"/>
    </source>
</evidence>
<dbReference type="Pfam" id="PF16528">
    <property type="entry name" value="Exo84_C"/>
    <property type="match status" value="1"/>
</dbReference>
<dbReference type="InterPro" id="IPR011993">
    <property type="entry name" value="PH-like_dom_sf"/>
</dbReference>
<keyword evidence="2" id="KW-0813">Transport</keyword>
<dbReference type="Pfam" id="PF08700">
    <property type="entry name" value="VPS51_Exo84_N"/>
    <property type="match status" value="1"/>
</dbReference>
<feature type="non-terminal residue" evidence="6">
    <location>
        <position position="771"/>
    </location>
</feature>
<dbReference type="Pfam" id="PF07714">
    <property type="entry name" value="PK_Tyr_Ser-Thr"/>
    <property type="match status" value="1"/>
</dbReference>
<dbReference type="PANTHER" id="PTHR21426">
    <property type="entry name" value="EXOCYST COMPLEX COMPONENT 8"/>
    <property type="match status" value="1"/>
</dbReference>
<dbReference type="InterPro" id="IPR001245">
    <property type="entry name" value="Ser-Thr/Tyr_kinase_cat_dom"/>
</dbReference>
<dbReference type="GO" id="GO:0006893">
    <property type="term" value="P:Golgi to plasma membrane transport"/>
    <property type="evidence" value="ECO:0007669"/>
    <property type="project" value="TreeGrafter"/>
</dbReference>
<dbReference type="SUPFAM" id="SSF56112">
    <property type="entry name" value="Protein kinase-like (PK-like)"/>
    <property type="match status" value="1"/>
</dbReference>
<dbReference type="Proteomes" id="UP000478052">
    <property type="component" value="Unassembled WGS sequence"/>
</dbReference>
<evidence type="ECO:0000256" key="4">
    <source>
        <dbReference type="ARBA" id="ARBA00022927"/>
    </source>
</evidence>
<dbReference type="Gene3D" id="2.30.29.30">
    <property type="entry name" value="Pleckstrin-homology domain (PH domain)/Phosphotyrosine-binding domain (PTB)"/>
    <property type="match status" value="1"/>
</dbReference>
<keyword evidence="7" id="KW-1185">Reference proteome</keyword>
<feature type="domain" description="Tyrosine-protein kinase catalytic" evidence="5">
    <location>
        <begin position="609"/>
        <end position="749"/>
    </location>
</feature>
<dbReference type="CDD" id="cd01226">
    <property type="entry name" value="PH_RalBD_exo84"/>
    <property type="match status" value="1"/>
</dbReference>
<comment type="caution">
    <text evidence="6">The sequence shown here is derived from an EMBL/GenBank/DDBJ whole genome shotgun (WGS) entry which is preliminary data.</text>
</comment>
<dbReference type="GO" id="GO:0006887">
    <property type="term" value="P:exocytosis"/>
    <property type="evidence" value="ECO:0007669"/>
    <property type="project" value="UniProtKB-KW"/>
</dbReference>
<organism evidence="6 7">
    <name type="scientific">Aphis craccivora</name>
    <name type="common">Cowpea aphid</name>
    <dbReference type="NCBI Taxonomy" id="307492"/>
    <lineage>
        <taxon>Eukaryota</taxon>
        <taxon>Metazoa</taxon>
        <taxon>Ecdysozoa</taxon>
        <taxon>Arthropoda</taxon>
        <taxon>Hexapoda</taxon>
        <taxon>Insecta</taxon>
        <taxon>Pterygota</taxon>
        <taxon>Neoptera</taxon>
        <taxon>Paraneoptera</taxon>
        <taxon>Hemiptera</taxon>
        <taxon>Sternorrhyncha</taxon>
        <taxon>Aphidomorpha</taxon>
        <taxon>Aphidoidea</taxon>
        <taxon>Aphididae</taxon>
        <taxon>Aphidini</taxon>
        <taxon>Aphis</taxon>
        <taxon>Aphis</taxon>
    </lineage>
</organism>
<dbReference type="InterPro" id="IPR020635">
    <property type="entry name" value="Tyr_kinase_cat_dom"/>
</dbReference>
<dbReference type="GO" id="GO:0015031">
    <property type="term" value="P:protein transport"/>
    <property type="evidence" value="ECO:0007669"/>
    <property type="project" value="UniProtKB-KW"/>
</dbReference>
<dbReference type="InterPro" id="IPR016159">
    <property type="entry name" value="Cullin_repeat-like_dom_sf"/>
</dbReference>
<dbReference type="Gene3D" id="1.20.58.1210">
    <property type="entry name" value="Exo84p, N-terminal helical domain"/>
    <property type="match status" value="1"/>
</dbReference>
<name>A0A6G0Y475_APHCR</name>
<gene>
    <name evidence="6" type="ORF">FWK35_00012851</name>
</gene>
<dbReference type="InterPro" id="IPR033961">
    <property type="entry name" value="Exo84"/>
</dbReference>
<dbReference type="InterPro" id="IPR042560">
    <property type="entry name" value="Exo84_C_2"/>
</dbReference>
<dbReference type="AlphaFoldDB" id="A0A6G0Y475"/>
<dbReference type="EMBL" id="VUJU01006258">
    <property type="protein sequence ID" value="KAF0749020.1"/>
    <property type="molecule type" value="Genomic_DNA"/>
</dbReference>
<accession>A0A6G0Y475</accession>
<evidence type="ECO:0000313" key="7">
    <source>
        <dbReference type="Proteomes" id="UP000478052"/>
    </source>
</evidence>
<dbReference type="OrthoDB" id="642193at2759"/>
<dbReference type="InterPro" id="IPR011009">
    <property type="entry name" value="Kinase-like_dom_sf"/>
</dbReference>
<protein>
    <submittedName>
        <fullName evidence="6">Exocyst complex component 8 isoform X1</fullName>
    </submittedName>
</protein>
<dbReference type="SUPFAM" id="SSF50729">
    <property type="entry name" value="PH domain-like"/>
    <property type="match status" value="1"/>
</dbReference>
<dbReference type="Gene3D" id="1.20.58.1220">
    <property type="entry name" value="Exo84p, C-terminal helical domain"/>
    <property type="match status" value="1"/>
</dbReference>
<keyword evidence="4" id="KW-0653">Protein transport</keyword>